<organism evidence="1 2">
    <name type="scientific">Fuerstiella marisgermanici</name>
    <dbReference type="NCBI Taxonomy" id="1891926"/>
    <lineage>
        <taxon>Bacteria</taxon>
        <taxon>Pseudomonadati</taxon>
        <taxon>Planctomycetota</taxon>
        <taxon>Planctomycetia</taxon>
        <taxon>Planctomycetales</taxon>
        <taxon>Planctomycetaceae</taxon>
        <taxon>Fuerstiella</taxon>
    </lineage>
</organism>
<keyword evidence="2" id="KW-1185">Reference proteome</keyword>
<evidence type="ECO:0000313" key="1">
    <source>
        <dbReference type="EMBL" id="APZ94291.1"/>
    </source>
</evidence>
<dbReference type="Proteomes" id="UP000187735">
    <property type="component" value="Chromosome"/>
</dbReference>
<dbReference type="EMBL" id="CP017641">
    <property type="protein sequence ID" value="APZ94291.1"/>
    <property type="molecule type" value="Genomic_DNA"/>
</dbReference>
<name>A0A1P8WJR7_9PLAN</name>
<reference evidence="1 2" key="1">
    <citation type="journal article" date="2016" name="Front. Microbiol.">
        <title>Fuerstia marisgermanicae gen. nov., sp. nov., an Unusual Member of the Phylum Planctomycetes from the German Wadden Sea.</title>
        <authorList>
            <person name="Kohn T."/>
            <person name="Heuer A."/>
            <person name="Jogler M."/>
            <person name="Vollmers J."/>
            <person name="Boedeker C."/>
            <person name="Bunk B."/>
            <person name="Rast P."/>
            <person name="Borchert D."/>
            <person name="Glockner I."/>
            <person name="Freese H.M."/>
            <person name="Klenk H.P."/>
            <person name="Overmann J."/>
            <person name="Kaster A.K."/>
            <person name="Rohde M."/>
            <person name="Wiegand S."/>
            <person name="Jogler C."/>
        </authorList>
    </citation>
    <scope>NUCLEOTIDE SEQUENCE [LARGE SCALE GENOMIC DNA]</scope>
    <source>
        <strain evidence="1 2">NH11</strain>
    </source>
</reference>
<gene>
    <name evidence="1" type="ORF">Fuma_03917</name>
</gene>
<dbReference type="OrthoDB" id="456003at2"/>
<accession>A0A1P8WJR7</accession>
<evidence type="ECO:0000313" key="2">
    <source>
        <dbReference type="Proteomes" id="UP000187735"/>
    </source>
</evidence>
<dbReference type="KEGG" id="fmr:Fuma_03917"/>
<protein>
    <submittedName>
        <fullName evidence="1">Uncharacterized protein</fullName>
    </submittedName>
</protein>
<dbReference type="AlphaFoldDB" id="A0A1P8WJR7"/>
<sequence length="223" mass="24561">MASHKLVPRREGDFNGWSNHYSQTLIDNAEQYFLTDAEVKELKKLQADWDRDYAAAITAADVARAATEAKHEARAALEHAVRNTAKRIMADSRISNTLRKDAGLPVHKTTRTPVAVPTTSPLGQVVSTNRLEHTILVTDANTPTKRRKPPGVIGCEAMLLVGDVSTLDPADYRLIGLWTRFPEVVTFNPDDAGKTAHYMFRWLNTKGEKGPFSAPTSATIPAV</sequence>
<proteinExistence type="predicted"/>
<dbReference type="RefSeq" id="WP_077025619.1">
    <property type="nucleotide sequence ID" value="NZ_CP017641.1"/>
</dbReference>